<sequence>MIGIRYENCTDFGLAFSFTRCQLQHSSFYGLSLKKIVFKECSLQEIDFSESDLSQAVFENCDLLRANFYHTNLEKADFRSACNYSIDPENNKLKKARFSVSGIAGLLDKYNLQIEH</sequence>
<dbReference type="EMBL" id="ACHB01000099">
    <property type="protein sequence ID" value="EEI89865.1"/>
    <property type="molecule type" value="Genomic_DNA"/>
</dbReference>
<dbReference type="HOGENOM" id="CLU_169036_0_0_10"/>
<dbReference type="Proteomes" id="UP000006241">
    <property type="component" value="Unassembled WGS sequence"/>
</dbReference>
<dbReference type="Pfam" id="PF13599">
    <property type="entry name" value="Pentapeptide_4"/>
    <property type="match status" value="1"/>
</dbReference>
<proteinExistence type="predicted"/>
<dbReference type="InterPro" id="IPR052949">
    <property type="entry name" value="PA_immunity-related"/>
</dbReference>
<dbReference type="PANTHER" id="PTHR42999">
    <property type="entry name" value="ANTIBIOTIC RESISTANCE PROTEIN MCBG"/>
    <property type="match status" value="1"/>
</dbReference>
<evidence type="ECO:0000313" key="2">
    <source>
        <dbReference type="Proteomes" id="UP000006241"/>
    </source>
</evidence>
<comment type="caution">
    <text evidence="1">The sequence shown here is derived from an EMBL/GenBank/DDBJ whole genome shotgun (WGS) entry which is preliminary data.</text>
</comment>
<dbReference type="PANTHER" id="PTHR42999:SF1">
    <property type="entry name" value="PENTAPEPTIDE REPEAT-CONTAINING PROTEIN"/>
    <property type="match status" value="1"/>
</dbReference>
<dbReference type="InterPro" id="IPR001646">
    <property type="entry name" value="5peptide_repeat"/>
</dbReference>
<organism evidence="1 2">
    <name type="scientific">Sphingobacterium spiritivorum ATCC 33300</name>
    <dbReference type="NCBI Taxonomy" id="525372"/>
    <lineage>
        <taxon>Bacteria</taxon>
        <taxon>Pseudomonadati</taxon>
        <taxon>Bacteroidota</taxon>
        <taxon>Sphingobacteriia</taxon>
        <taxon>Sphingobacteriales</taxon>
        <taxon>Sphingobacteriaceae</taxon>
        <taxon>Sphingobacterium</taxon>
    </lineage>
</organism>
<protein>
    <submittedName>
        <fullName evidence="1">Pentapeptide repeat protein</fullName>
    </submittedName>
</protein>
<reference evidence="1 2" key="1">
    <citation type="submission" date="2009-01" db="EMBL/GenBank/DDBJ databases">
        <authorList>
            <person name="Qin X."/>
            <person name="Bachman B."/>
            <person name="Battles P."/>
            <person name="Bell A."/>
            <person name="Bess C."/>
            <person name="Bickham C."/>
            <person name="Chaboub L."/>
            <person name="Chen D."/>
            <person name="Coyle M."/>
            <person name="Deiros D.R."/>
            <person name="Dinh H."/>
            <person name="Forbes L."/>
            <person name="Fowler G."/>
            <person name="Francisco L."/>
            <person name="Fu Q."/>
            <person name="Gubbala S."/>
            <person name="Hale W."/>
            <person name="Han Y."/>
            <person name="Hemphill L."/>
            <person name="Highlander S.K."/>
            <person name="Hirani K."/>
            <person name="Hogues M."/>
            <person name="Jackson L."/>
            <person name="Jakkamsetti A."/>
            <person name="Javaid M."/>
            <person name="Jiang H."/>
            <person name="Korchina V."/>
            <person name="Kovar C."/>
            <person name="Lara F."/>
            <person name="Lee S."/>
            <person name="Mata R."/>
            <person name="Mathew T."/>
            <person name="Moen C."/>
            <person name="Morales K."/>
            <person name="Munidasa M."/>
            <person name="Nazareth L."/>
            <person name="Ngo R."/>
            <person name="Nguyen L."/>
            <person name="Okwuonu G."/>
            <person name="Ongeri F."/>
            <person name="Patil S."/>
            <person name="Petrosino J."/>
            <person name="Pham C."/>
            <person name="Pham P."/>
            <person name="Pu L.-L."/>
            <person name="Puazo M."/>
            <person name="Raj R."/>
            <person name="Reid J."/>
            <person name="Rouhana J."/>
            <person name="Saada N."/>
            <person name="Shang Y."/>
            <person name="Simmons D."/>
            <person name="Thornton R."/>
            <person name="Warren J."/>
            <person name="Weissenberger G."/>
            <person name="Zhang J."/>
            <person name="Zhang L."/>
            <person name="Zhou C."/>
            <person name="Zhu D."/>
            <person name="Muzny D."/>
            <person name="Worley K."/>
            <person name="Gibbs R."/>
        </authorList>
    </citation>
    <scope>NUCLEOTIDE SEQUENCE [LARGE SCALE GENOMIC DNA]</scope>
    <source>
        <strain evidence="1 2">ATCC 33300</strain>
    </source>
</reference>
<dbReference type="Gene3D" id="2.160.20.80">
    <property type="entry name" value="E3 ubiquitin-protein ligase SopA"/>
    <property type="match status" value="1"/>
</dbReference>
<evidence type="ECO:0000313" key="1">
    <source>
        <dbReference type="EMBL" id="EEI89865.1"/>
    </source>
</evidence>
<accession>C2G4Q2</accession>
<name>C2G4Q2_SPHSI</name>
<dbReference type="SUPFAM" id="SSF141571">
    <property type="entry name" value="Pentapeptide repeat-like"/>
    <property type="match status" value="1"/>
</dbReference>
<gene>
    <name evidence="1" type="ORF">HMPREF0765_4558</name>
</gene>
<dbReference type="AlphaFoldDB" id="C2G4Q2"/>